<dbReference type="Proteomes" id="UP000591735">
    <property type="component" value="Unassembled WGS sequence"/>
</dbReference>
<dbReference type="AlphaFoldDB" id="A0A840U9P0"/>
<evidence type="ECO:0000313" key="1">
    <source>
        <dbReference type="EMBL" id="MBB5320923.1"/>
    </source>
</evidence>
<evidence type="ECO:0000313" key="2">
    <source>
        <dbReference type="Proteomes" id="UP000591735"/>
    </source>
</evidence>
<evidence type="ECO:0008006" key="3">
    <source>
        <dbReference type="Google" id="ProtNLM"/>
    </source>
</evidence>
<protein>
    <recommendedName>
        <fullName evidence="3">DUF1127 domain-containing protein</fullName>
    </recommendedName>
</protein>
<comment type="caution">
    <text evidence="1">The sequence shown here is derived from an EMBL/GenBank/DDBJ whole genome shotgun (WGS) entry which is preliminary data.</text>
</comment>
<reference evidence="1 2" key="1">
    <citation type="submission" date="2020-08" db="EMBL/GenBank/DDBJ databases">
        <title>Genomic Encyclopedia of Type Strains, Phase IV (KMG-IV): sequencing the most valuable type-strain genomes for metagenomic binning, comparative biology and taxonomic classification.</title>
        <authorList>
            <person name="Goeker M."/>
        </authorList>
    </citation>
    <scope>NUCLEOTIDE SEQUENCE [LARGE SCALE GENOMIC DNA]</scope>
    <source>
        <strain evidence="1 2">DSM 22359</strain>
    </source>
</reference>
<dbReference type="EMBL" id="JACHFE010000003">
    <property type="protein sequence ID" value="MBB5320923.1"/>
    <property type="molecule type" value="Genomic_DNA"/>
</dbReference>
<sequence>MRETNNFRGPYVKPDSVRFPVEPRVLMPAMPPLKLMAIFEFWGKVVARRHHFRRLFLPLLNESDDLLDDIGYRKEEILWALRLPLKVDALRALEACRKERMQRQKE</sequence>
<keyword evidence="2" id="KW-1185">Reference proteome</keyword>
<dbReference type="RefSeq" id="WP_183701238.1">
    <property type="nucleotide sequence ID" value="NZ_JACHFE010000003.1"/>
</dbReference>
<accession>A0A840U9P0</accession>
<organism evidence="1 2">
    <name type="scientific">Marinobacter oulmenensis</name>
    <dbReference type="NCBI Taxonomy" id="643747"/>
    <lineage>
        <taxon>Bacteria</taxon>
        <taxon>Pseudomonadati</taxon>
        <taxon>Pseudomonadota</taxon>
        <taxon>Gammaproteobacteria</taxon>
        <taxon>Pseudomonadales</taxon>
        <taxon>Marinobacteraceae</taxon>
        <taxon>Marinobacter</taxon>
    </lineage>
</organism>
<gene>
    <name evidence="1" type="ORF">HNR38_001409</name>
</gene>
<proteinExistence type="predicted"/>
<name>A0A840U9P0_9GAMM</name>